<dbReference type="EMBL" id="RKLR01000006">
    <property type="protein sequence ID" value="MBX0324408.1"/>
    <property type="molecule type" value="Genomic_DNA"/>
</dbReference>
<evidence type="ECO:0000313" key="11">
    <source>
        <dbReference type="Proteomes" id="UP001430377"/>
    </source>
</evidence>
<keyword evidence="4 5" id="KW-0720">Serine protease</keyword>
<feature type="compositionally biased region" description="Pro residues" evidence="7">
    <location>
        <begin position="774"/>
        <end position="784"/>
    </location>
</feature>
<dbReference type="AlphaFoldDB" id="A0AAW4PTT4"/>
<dbReference type="InterPro" id="IPR036852">
    <property type="entry name" value="Peptidase_S8/S53_dom_sf"/>
</dbReference>
<keyword evidence="3 5" id="KW-0378">Hydrolase</keyword>
<feature type="compositionally biased region" description="Polar residues" evidence="7">
    <location>
        <begin position="841"/>
        <end position="880"/>
    </location>
</feature>
<dbReference type="GO" id="GO:0004252">
    <property type="term" value="F:serine-type endopeptidase activity"/>
    <property type="evidence" value="ECO:0007669"/>
    <property type="project" value="UniProtKB-UniRule"/>
</dbReference>
<dbReference type="Gene3D" id="2.60.40.1120">
    <property type="entry name" value="Carboxypeptidase-like, regulatory domain"/>
    <property type="match status" value="1"/>
</dbReference>
<feature type="active site" description="Charge relay system" evidence="5">
    <location>
        <position position="234"/>
    </location>
</feature>
<dbReference type="RefSeq" id="WP_220619360.1">
    <property type="nucleotide sequence ID" value="NZ_RKLR01000006.1"/>
</dbReference>
<feature type="compositionally biased region" description="Low complexity" evidence="7">
    <location>
        <begin position="738"/>
        <end position="773"/>
    </location>
</feature>
<comment type="caution">
    <text evidence="10">The sequence shown here is derived from an EMBL/GenBank/DDBJ whole genome shotgun (WGS) entry which is preliminary data.</text>
</comment>
<dbReference type="Pfam" id="PF00082">
    <property type="entry name" value="Peptidase_S8"/>
    <property type="match status" value="1"/>
</dbReference>
<proteinExistence type="inferred from homology"/>
<feature type="transmembrane region" description="Helical" evidence="8">
    <location>
        <begin position="882"/>
        <end position="902"/>
    </location>
</feature>
<dbReference type="SUPFAM" id="SSF49464">
    <property type="entry name" value="Carboxypeptidase regulatory domain-like"/>
    <property type="match status" value="1"/>
</dbReference>
<evidence type="ECO:0000256" key="6">
    <source>
        <dbReference type="RuleBase" id="RU003355"/>
    </source>
</evidence>
<accession>A0AAW4PTT4</accession>
<feature type="region of interest" description="Disordered" evidence="7">
    <location>
        <begin position="1"/>
        <end position="36"/>
    </location>
</feature>
<dbReference type="PROSITE" id="PS00138">
    <property type="entry name" value="SUBTILASE_SER"/>
    <property type="match status" value="1"/>
</dbReference>
<dbReference type="SUPFAM" id="SSF52743">
    <property type="entry name" value="Subtilisin-like"/>
    <property type="match status" value="1"/>
</dbReference>
<evidence type="ECO:0000256" key="4">
    <source>
        <dbReference type="ARBA" id="ARBA00022825"/>
    </source>
</evidence>
<evidence type="ECO:0000259" key="9">
    <source>
        <dbReference type="Pfam" id="PF00082"/>
    </source>
</evidence>
<keyword evidence="8" id="KW-0812">Transmembrane</keyword>
<evidence type="ECO:0000256" key="7">
    <source>
        <dbReference type="SAM" id="MobiDB-lite"/>
    </source>
</evidence>
<organism evidence="10 11">
    <name type="scientific">Haloarcula rubra</name>
    <dbReference type="NCBI Taxonomy" id="2487747"/>
    <lineage>
        <taxon>Archaea</taxon>
        <taxon>Methanobacteriati</taxon>
        <taxon>Methanobacteriota</taxon>
        <taxon>Stenosarchaea group</taxon>
        <taxon>Halobacteria</taxon>
        <taxon>Halobacteriales</taxon>
        <taxon>Haloarculaceae</taxon>
        <taxon>Haloarcula</taxon>
    </lineage>
</organism>
<evidence type="ECO:0000256" key="8">
    <source>
        <dbReference type="SAM" id="Phobius"/>
    </source>
</evidence>
<protein>
    <submittedName>
        <fullName evidence="10">S8 family serine peptidase</fullName>
    </submittedName>
</protein>
<dbReference type="PANTHER" id="PTHR43806:SF11">
    <property type="entry name" value="CEREVISIN-RELATED"/>
    <property type="match status" value="1"/>
</dbReference>
<dbReference type="PRINTS" id="PR00723">
    <property type="entry name" value="SUBTILISIN"/>
</dbReference>
<feature type="active site" description="Charge relay system" evidence="5">
    <location>
        <position position="412"/>
    </location>
</feature>
<reference evidence="10 11" key="1">
    <citation type="submission" date="2021-06" db="EMBL/GenBank/DDBJ databases">
        <title>Halomicroarcula sp. a new haloarchaeum isolated from saline soil.</title>
        <authorList>
            <person name="Duran-Viseras A."/>
            <person name="Sanchez-Porro C."/>
            <person name="Ventosa A."/>
        </authorList>
    </citation>
    <scope>NUCLEOTIDE SEQUENCE [LARGE SCALE GENOMIC DNA]</scope>
    <source>
        <strain evidence="10 11">F13</strain>
    </source>
</reference>
<evidence type="ECO:0000256" key="2">
    <source>
        <dbReference type="ARBA" id="ARBA00022670"/>
    </source>
</evidence>
<name>A0AAW4PTT4_9EURY</name>
<dbReference type="Proteomes" id="UP001430377">
    <property type="component" value="Unassembled WGS sequence"/>
</dbReference>
<feature type="compositionally biased region" description="Pro residues" evidence="7">
    <location>
        <begin position="727"/>
        <end position="737"/>
    </location>
</feature>
<feature type="domain" description="Peptidase S8/S53" evidence="9">
    <location>
        <begin position="178"/>
        <end position="453"/>
    </location>
</feature>
<keyword evidence="8" id="KW-1133">Transmembrane helix</keyword>
<dbReference type="InterPro" id="IPR023827">
    <property type="entry name" value="Peptidase_S8_Asp-AS"/>
</dbReference>
<feature type="active site" description="Charge relay system" evidence="5">
    <location>
        <position position="187"/>
    </location>
</feature>
<feature type="compositionally biased region" description="Low complexity" evidence="7">
    <location>
        <begin position="800"/>
        <end position="831"/>
    </location>
</feature>
<dbReference type="PANTHER" id="PTHR43806">
    <property type="entry name" value="PEPTIDASE S8"/>
    <property type="match status" value="1"/>
</dbReference>
<evidence type="ECO:0000256" key="5">
    <source>
        <dbReference type="PROSITE-ProRule" id="PRU01240"/>
    </source>
</evidence>
<feature type="compositionally biased region" description="Basic and acidic residues" evidence="7">
    <location>
        <begin position="16"/>
        <end position="25"/>
    </location>
</feature>
<comment type="similarity">
    <text evidence="1 5 6">Belongs to the peptidase S8 family.</text>
</comment>
<keyword evidence="8" id="KW-0472">Membrane</keyword>
<gene>
    <name evidence="10" type="ORF">EGH21_15370</name>
</gene>
<dbReference type="GO" id="GO:0006508">
    <property type="term" value="P:proteolysis"/>
    <property type="evidence" value="ECO:0007669"/>
    <property type="project" value="UniProtKB-KW"/>
</dbReference>
<dbReference type="PROSITE" id="PS00136">
    <property type="entry name" value="SUBTILASE_ASP"/>
    <property type="match status" value="1"/>
</dbReference>
<dbReference type="InterPro" id="IPR008969">
    <property type="entry name" value="CarboxyPept-like_regulatory"/>
</dbReference>
<keyword evidence="2 5" id="KW-0645">Protease</keyword>
<evidence type="ECO:0000256" key="3">
    <source>
        <dbReference type="ARBA" id="ARBA00022801"/>
    </source>
</evidence>
<dbReference type="InterPro" id="IPR015500">
    <property type="entry name" value="Peptidase_S8_subtilisin-rel"/>
</dbReference>
<sequence length="907" mass="94627">MVTGPALTVSDATDETETRESRTTETPRPATIDPSLRNSSGVADIWVRIADDGASASDSASALTKLRRERNRTQGPLLAYVRRHDGMAVENRFWVVNSVILRVDLARVDLTSLAGVDGVVELTRRRPASNEAASQSGAVTDSDVASSWAAQSNDTSGTAWQVAATNATRVWSAYDTRGSGTRVAVLDSGVDPRHPTIEVFTTNANDPTYPGGWAEFDADGNRVTGSEPHLAAAHGQATSGLVAAGNATGYDGMGVAPETQLLHALVAERASVIAGIEWALANDADVISISRVVDSRTTRYAPLVRAIWRAEQMGTVVVAAAGNDGPGYVRAPASIYETVSVGATDRSGAVLEESSSNHRALFTGPYNRDRRRTVRYPREWPLAYSKPDVVAPGQDLVVPQGNESVGSFGGTSGAAPLAAGTLALMESAAGREVHPGVLKTALRCSAREPANTASTEPVRYGGGHIDAHAATERVVDGQGVRGQIVAADGTRIAPATVSVSDCSYFTSHGGSYGLSTGAGRQTLTVDAPGYRPKTVAIDVPAGHYVNRTIRLDRTGVVERWNDTYPTDVTADDVGATRATVAGLESVRVDVGANNTVPPSTVTVEIVSDGEPVGELYGHSELPFGEPYQLRAPQTGYVLLRTRIDGAYEGRLELDVTLRGQESVATRHIIARFSTPTTPTATATETPTASPTPSQSATSTPAPSPTATESSSSQASHTPTPTRTPTATPTPTPEPTPTGTPTAQTPTPKPTATGTPTSTDEPTTTPTTTRTRTPTPIPAPEPVPEPVGQRAPESNSEPSVQRATATGTPTRTARTTQTASPPRTARTTQTATERPEPPTTQSPTRTTVAPLSPSGASERTGQSARTGATDRSTPASSSTDGSGPAFTVPLTVFALVATVLLAARRQSR</sequence>
<evidence type="ECO:0000313" key="10">
    <source>
        <dbReference type="EMBL" id="MBX0324408.1"/>
    </source>
</evidence>
<feature type="compositionally biased region" description="Low complexity" evidence="7">
    <location>
        <begin position="673"/>
        <end position="726"/>
    </location>
</feature>
<feature type="region of interest" description="Disordered" evidence="7">
    <location>
        <begin position="668"/>
        <end position="883"/>
    </location>
</feature>
<dbReference type="InterPro" id="IPR023828">
    <property type="entry name" value="Peptidase_S8_Ser-AS"/>
</dbReference>
<evidence type="ECO:0000256" key="1">
    <source>
        <dbReference type="ARBA" id="ARBA00011073"/>
    </source>
</evidence>
<dbReference type="InterPro" id="IPR000209">
    <property type="entry name" value="Peptidase_S8/S53_dom"/>
</dbReference>
<dbReference type="InterPro" id="IPR050131">
    <property type="entry name" value="Peptidase_S8_subtilisin-like"/>
</dbReference>
<dbReference type="PROSITE" id="PS51892">
    <property type="entry name" value="SUBTILASE"/>
    <property type="match status" value="1"/>
</dbReference>
<keyword evidence="11" id="KW-1185">Reference proteome</keyword>
<dbReference type="Gene3D" id="3.40.50.200">
    <property type="entry name" value="Peptidase S8/S53 domain"/>
    <property type="match status" value="1"/>
</dbReference>